<reference evidence="1" key="1">
    <citation type="submission" date="2018-05" db="EMBL/GenBank/DDBJ databases">
        <authorList>
            <person name="Lanie J.A."/>
            <person name="Ng W.-L."/>
            <person name="Kazmierczak K.M."/>
            <person name="Andrzejewski T.M."/>
            <person name="Davidsen T.M."/>
            <person name="Wayne K.J."/>
            <person name="Tettelin H."/>
            <person name="Glass J.I."/>
            <person name="Rusch D."/>
            <person name="Podicherti R."/>
            <person name="Tsui H.-C.T."/>
            <person name="Winkler M.E."/>
        </authorList>
    </citation>
    <scope>NUCLEOTIDE SEQUENCE</scope>
</reference>
<evidence type="ECO:0008006" key="2">
    <source>
        <dbReference type="Google" id="ProtNLM"/>
    </source>
</evidence>
<name>A0A382D6J1_9ZZZZ</name>
<dbReference type="Gene3D" id="3.30.70.1320">
    <property type="entry name" value="Multidrug efflux transporter AcrB pore domain like"/>
    <property type="match status" value="1"/>
</dbReference>
<dbReference type="AlphaFoldDB" id="A0A382D6J1"/>
<protein>
    <recommendedName>
        <fullName evidence="2">Multidrug efflux protein</fullName>
    </recommendedName>
</protein>
<dbReference type="PANTHER" id="PTHR32063">
    <property type="match status" value="1"/>
</dbReference>
<proteinExistence type="predicted"/>
<feature type="non-terminal residue" evidence="1">
    <location>
        <position position="1"/>
    </location>
</feature>
<dbReference type="Pfam" id="PF00873">
    <property type="entry name" value="ACR_tran"/>
    <property type="match status" value="1"/>
</dbReference>
<dbReference type="PANTHER" id="PTHR32063:SF28">
    <property type="entry name" value="BLR2861 PROTEIN"/>
    <property type="match status" value="1"/>
</dbReference>
<dbReference type="InterPro" id="IPR027463">
    <property type="entry name" value="AcrB_DN_DC_subdom"/>
</dbReference>
<gene>
    <name evidence="1" type="ORF">METZ01_LOCUS186185</name>
</gene>
<accession>A0A382D6J1</accession>
<dbReference type="Gene3D" id="1.20.1640.10">
    <property type="entry name" value="Multidrug efflux transporter AcrB transmembrane domain"/>
    <property type="match status" value="1"/>
</dbReference>
<dbReference type="InterPro" id="IPR001036">
    <property type="entry name" value="Acrflvin-R"/>
</dbReference>
<sequence length="183" mass="20142">VLAIVLSAVMLLLGIQAATQLSLREYPEVEKSVIYVQTVYPGASASTVQGFVTTPLQRRIASAKGVEYVTSETNPGFSQISAWVRLGENSTEVMTEVITKINEARFELPREVEDPVVTNRTGDDAMMYMALLSDQMSVQQRADYAMRYIQPVLSTVEGVGEARILSSGSFAMRIWLNPTRMAA</sequence>
<feature type="non-terminal residue" evidence="1">
    <location>
        <position position="183"/>
    </location>
</feature>
<dbReference type="Gene3D" id="3.30.2090.10">
    <property type="entry name" value="Multidrug efflux transporter AcrB TolC docking domain, DN and DC subdomains"/>
    <property type="match status" value="1"/>
</dbReference>
<dbReference type="GO" id="GO:0005886">
    <property type="term" value="C:plasma membrane"/>
    <property type="evidence" value="ECO:0007669"/>
    <property type="project" value="TreeGrafter"/>
</dbReference>
<dbReference type="GO" id="GO:0042910">
    <property type="term" value="F:xenobiotic transmembrane transporter activity"/>
    <property type="evidence" value="ECO:0007669"/>
    <property type="project" value="TreeGrafter"/>
</dbReference>
<evidence type="ECO:0000313" key="1">
    <source>
        <dbReference type="EMBL" id="SVB33331.1"/>
    </source>
</evidence>
<dbReference type="EMBL" id="UINC01037599">
    <property type="protein sequence ID" value="SVB33331.1"/>
    <property type="molecule type" value="Genomic_DNA"/>
</dbReference>
<dbReference type="SUPFAM" id="SSF82693">
    <property type="entry name" value="Multidrug efflux transporter AcrB pore domain, PN1, PN2, PC1 and PC2 subdomains"/>
    <property type="match status" value="2"/>
</dbReference>
<organism evidence="1">
    <name type="scientific">marine metagenome</name>
    <dbReference type="NCBI Taxonomy" id="408172"/>
    <lineage>
        <taxon>unclassified sequences</taxon>
        <taxon>metagenomes</taxon>
        <taxon>ecological metagenomes</taxon>
    </lineage>
</organism>
<dbReference type="Gene3D" id="3.30.70.1430">
    <property type="entry name" value="Multidrug efflux transporter AcrB pore domain"/>
    <property type="match status" value="1"/>
</dbReference>